<accession>A0A7K0CT57</accession>
<reference evidence="1 2" key="1">
    <citation type="submission" date="2019-10" db="EMBL/GenBank/DDBJ databases">
        <title>Streptomyces smaragdinus sp. nov. and Streptomyces fabii sp. nov., isolated from the gut of fungus growing-termite Macrotermes natalensis.</title>
        <authorList>
            <person name="Schwitalla J."/>
            <person name="Benndorf R."/>
            <person name="Martin K."/>
            <person name="De Beer W."/>
            <person name="Kaster A.-K."/>
            <person name="Vollmers J."/>
            <person name="Poulsen M."/>
            <person name="Beemelmanns C."/>
        </authorList>
    </citation>
    <scope>NUCLEOTIDE SEQUENCE [LARGE SCALE GENOMIC DNA]</scope>
    <source>
        <strain evidence="1 2">RB5</strain>
    </source>
</reference>
<name>A0A7K0CT57_9ACTN</name>
<sequence length="65" mass="6773">MVESFAELALERVRLARRDLETAAAEDDAYAIACAADELDDAIRIARSLGLQVTPGDGAAGPGRG</sequence>
<comment type="caution">
    <text evidence="1">The sequence shown here is derived from an EMBL/GenBank/DDBJ whole genome shotgun (WGS) entry which is preliminary data.</text>
</comment>
<evidence type="ECO:0000313" key="2">
    <source>
        <dbReference type="Proteomes" id="UP000466345"/>
    </source>
</evidence>
<dbReference type="AlphaFoldDB" id="A0A7K0CT57"/>
<dbReference type="RefSeq" id="WP_153457490.1">
    <property type="nucleotide sequence ID" value="NZ_WEGJ01000063.1"/>
</dbReference>
<protein>
    <submittedName>
        <fullName evidence="1">Uncharacterized protein</fullName>
    </submittedName>
</protein>
<dbReference type="EMBL" id="WEGJ01000063">
    <property type="protein sequence ID" value="MQY16618.1"/>
    <property type="molecule type" value="Genomic_DNA"/>
</dbReference>
<organism evidence="1 2">
    <name type="scientific">Streptomyces smaragdinus</name>
    <dbReference type="NCBI Taxonomy" id="2585196"/>
    <lineage>
        <taxon>Bacteria</taxon>
        <taxon>Bacillati</taxon>
        <taxon>Actinomycetota</taxon>
        <taxon>Actinomycetes</taxon>
        <taxon>Kitasatosporales</taxon>
        <taxon>Streptomycetaceae</taxon>
        <taxon>Streptomyces</taxon>
    </lineage>
</organism>
<keyword evidence="2" id="KW-1185">Reference proteome</keyword>
<evidence type="ECO:0000313" key="1">
    <source>
        <dbReference type="EMBL" id="MQY16618.1"/>
    </source>
</evidence>
<dbReference type="Proteomes" id="UP000466345">
    <property type="component" value="Unassembled WGS sequence"/>
</dbReference>
<proteinExistence type="predicted"/>
<gene>
    <name evidence="1" type="ORF">SRB5_68200</name>
</gene>